<sequence>MQAYTRLRPTRLSGISHREHHPRPYNEADPESLYHYGVFDYPNKLIQQLLQHIEFPNDCRRYNLGRLGQHLREPERRRPSSSKCAVKDRRRIWHRFLIFDHFHSELTALFNSDYDPGCVLDYDGHHNLHAACSHVTSVQ</sequence>
<dbReference type="AlphaFoldDB" id="A0AAI8VPX2"/>
<evidence type="ECO:0000313" key="3">
    <source>
        <dbReference type="Proteomes" id="UP001295740"/>
    </source>
</evidence>
<dbReference type="Proteomes" id="UP001295740">
    <property type="component" value="Unassembled WGS sequence"/>
</dbReference>
<comment type="caution">
    <text evidence="2">The sequence shown here is derived from an EMBL/GenBank/DDBJ whole genome shotgun (WGS) entry which is preliminary data.</text>
</comment>
<organism evidence="2 3">
    <name type="scientific">Anthostomella pinea</name>
    <dbReference type="NCBI Taxonomy" id="933095"/>
    <lineage>
        <taxon>Eukaryota</taxon>
        <taxon>Fungi</taxon>
        <taxon>Dikarya</taxon>
        <taxon>Ascomycota</taxon>
        <taxon>Pezizomycotina</taxon>
        <taxon>Sordariomycetes</taxon>
        <taxon>Xylariomycetidae</taxon>
        <taxon>Xylariales</taxon>
        <taxon>Xylariaceae</taxon>
        <taxon>Anthostomella</taxon>
    </lineage>
</organism>
<name>A0AAI8VPX2_9PEZI</name>
<feature type="region of interest" description="Disordered" evidence="1">
    <location>
        <begin position="1"/>
        <end position="27"/>
    </location>
</feature>
<keyword evidence="3" id="KW-1185">Reference proteome</keyword>
<evidence type="ECO:0000256" key="1">
    <source>
        <dbReference type="SAM" id="MobiDB-lite"/>
    </source>
</evidence>
<proteinExistence type="predicted"/>
<protein>
    <submittedName>
        <fullName evidence="2">Uu.00g074860.m01.CDS01</fullName>
    </submittedName>
</protein>
<dbReference type="EMBL" id="CAUWAG010000018">
    <property type="protein sequence ID" value="CAJ2511861.1"/>
    <property type="molecule type" value="Genomic_DNA"/>
</dbReference>
<accession>A0AAI8VPX2</accession>
<evidence type="ECO:0000313" key="2">
    <source>
        <dbReference type="EMBL" id="CAJ2511861.1"/>
    </source>
</evidence>
<reference evidence="2" key="1">
    <citation type="submission" date="2023-10" db="EMBL/GenBank/DDBJ databases">
        <authorList>
            <person name="Hackl T."/>
        </authorList>
    </citation>
    <scope>NUCLEOTIDE SEQUENCE</scope>
</reference>
<gene>
    <name evidence="2" type="ORF">KHLLAP_LOCUS12329</name>
</gene>